<dbReference type="SUPFAM" id="SSF48371">
    <property type="entry name" value="ARM repeat"/>
    <property type="match status" value="2"/>
</dbReference>
<dbReference type="Gene3D" id="1.25.40.180">
    <property type="match status" value="2"/>
</dbReference>
<feature type="compositionally biased region" description="Low complexity" evidence="6">
    <location>
        <begin position="20"/>
        <end position="30"/>
    </location>
</feature>
<feature type="compositionally biased region" description="Polar residues" evidence="6">
    <location>
        <begin position="947"/>
        <end position="961"/>
    </location>
</feature>
<feature type="compositionally biased region" description="Polar residues" evidence="6">
    <location>
        <begin position="415"/>
        <end position="424"/>
    </location>
</feature>
<evidence type="ECO:0000259" key="7">
    <source>
        <dbReference type="PROSITE" id="PS51366"/>
    </source>
</evidence>
<feature type="compositionally biased region" description="Gly residues" evidence="6">
    <location>
        <begin position="31"/>
        <end position="41"/>
    </location>
</feature>
<dbReference type="PANTHER" id="PTHR23253">
    <property type="entry name" value="EUKARYOTIC TRANSLATION INITIATION FACTOR 4 GAMMA"/>
    <property type="match status" value="1"/>
</dbReference>
<dbReference type="InterPro" id="IPR003890">
    <property type="entry name" value="MIF4G-like_typ-3"/>
</dbReference>
<feature type="region of interest" description="Disordered" evidence="6">
    <location>
        <begin position="394"/>
        <end position="424"/>
    </location>
</feature>
<comment type="caution">
    <text evidence="8">The sequence shown here is derived from an EMBL/GenBank/DDBJ whole genome shotgun (WGS) entry which is preliminary data.</text>
</comment>
<feature type="compositionally biased region" description="Low complexity" evidence="6">
    <location>
        <begin position="718"/>
        <end position="734"/>
    </location>
</feature>
<dbReference type="OrthoDB" id="514777at2759"/>
<dbReference type="Pfam" id="PF02847">
    <property type="entry name" value="MA3"/>
    <property type="match status" value="1"/>
</dbReference>
<feature type="region of interest" description="Disordered" evidence="6">
    <location>
        <begin position="1377"/>
        <end position="1402"/>
    </location>
</feature>
<feature type="compositionally biased region" description="Low complexity" evidence="6">
    <location>
        <begin position="47"/>
        <end position="66"/>
    </location>
</feature>
<keyword evidence="9" id="KW-1185">Reference proteome</keyword>
<dbReference type="GO" id="GO:0006417">
    <property type="term" value="P:regulation of translation"/>
    <property type="evidence" value="ECO:0007669"/>
    <property type="project" value="UniProtKB-KW"/>
</dbReference>
<feature type="compositionally biased region" description="Low complexity" evidence="6">
    <location>
        <begin position="129"/>
        <end position="152"/>
    </location>
</feature>
<dbReference type="FunFam" id="1.25.40.180:FF:000024">
    <property type="entry name" value="Eukaryotic translation initiation factor 4G"/>
    <property type="match status" value="1"/>
</dbReference>
<feature type="region of interest" description="Disordered" evidence="6">
    <location>
        <begin position="1"/>
        <end position="240"/>
    </location>
</feature>
<dbReference type="PANTHER" id="PTHR23253:SF9">
    <property type="entry name" value="EUKARYOTIC TRANSLATION INITIATION FACTOR 4 GAMMA 2"/>
    <property type="match status" value="1"/>
</dbReference>
<protein>
    <recommendedName>
        <fullName evidence="5">Eukaryotic translation initiation factor 4G</fullName>
    </recommendedName>
</protein>
<dbReference type="InterPro" id="IPR016024">
    <property type="entry name" value="ARM-type_fold"/>
</dbReference>
<feature type="compositionally biased region" description="Basic and acidic residues" evidence="6">
    <location>
        <begin position="1042"/>
        <end position="1051"/>
    </location>
</feature>
<feature type="region of interest" description="Disordered" evidence="6">
    <location>
        <begin position="755"/>
        <end position="774"/>
    </location>
</feature>
<feature type="compositionally biased region" description="Basic and acidic residues" evidence="6">
    <location>
        <begin position="189"/>
        <end position="201"/>
    </location>
</feature>
<feature type="compositionally biased region" description="Basic and acidic residues" evidence="6">
    <location>
        <begin position="962"/>
        <end position="971"/>
    </location>
</feature>
<feature type="region of interest" description="Disordered" evidence="6">
    <location>
        <begin position="1511"/>
        <end position="1586"/>
    </location>
</feature>
<feature type="compositionally biased region" description="Polar residues" evidence="6">
    <location>
        <begin position="1535"/>
        <end position="1553"/>
    </location>
</feature>
<feature type="region of interest" description="Disordered" evidence="6">
    <location>
        <begin position="673"/>
        <end position="743"/>
    </location>
</feature>
<feature type="region of interest" description="Disordered" evidence="6">
    <location>
        <begin position="1144"/>
        <end position="1180"/>
    </location>
</feature>
<feature type="compositionally biased region" description="Basic and acidic residues" evidence="6">
    <location>
        <begin position="824"/>
        <end position="836"/>
    </location>
</feature>
<dbReference type="GO" id="GO:0016281">
    <property type="term" value="C:eukaryotic translation initiation factor 4F complex"/>
    <property type="evidence" value="ECO:0007669"/>
    <property type="project" value="TreeGrafter"/>
</dbReference>
<reference evidence="8" key="1">
    <citation type="journal article" date="2023" name="Plant J.">
        <title>The genome of the king protea, Protea cynaroides.</title>
        <authorList>
            <person name="Chang J."/>
            <person name="Duong T.A."/>
            <person name="Schoeman C."/>
            <person name="Ma X."/>
            <person name="Roodt D."/>
            <person name="Barker N."/>
            <person name="Li Z."/>
            <person name="Van de Peer Y."/>
            <person name="Mizrachi E."/>
        </authorList>
    </citation>
    <scope>NUCLEOTIDE SEQUENCE</scope>
    <source>
        <tissue evidence="8">Young leaves</tissue>
    </source>
</reference>
<dbReference type="PROSITE" id="PS51366">
    <property type="entry name" value="MI"/>
    <property type="match status" value="1"/>
</dbReference>
<dbReference type="GO" id="GO:0003743">
    <property type="term" value="F:translation initiation factor activity"/>
    <property type="evidence" value="ECO:0007669"/>
    <property type="project" value="UniProtKB-KW"/>
</dbReference>
<organism evidence="8 9">
    <name type="scientific">Protea cynaroides</name>
    <dbReference type="NCBI Taxonomy" id="273540"/>
    <lineage>
        <taxon>Eukaryota</taxon>
        <taxon>Viridiplantae</taxon>
        <taxon>Streptophyta</taxon>
        <taxon>Embryophyta</taxon>
        <taxon>Tracheophyta</taxon>
        <taxon>Spermatophyta</taxon>
        <taxon>Magnoliopsida</taxon>
        <taxon>Proteales</taxon>
        <taxon>Proteaceae</taxon>
        <taxon>Protea</taxon>
    </lineage>
</organism>
<feature type="region of interest" description="Disordered" evidence="6">
    <location>
        <begin position="1003"/>
        <end position="1027"/>
    </location>
</feature>
<name>A0A9Q0H683_9MAGN</name>
<dbReference type="EMBL" id="JAMYWD010000010">
    <property type="protein sequence ID" value="KAJ4959063.1"/>
    <property type="molecule type" value="Genomic_DNA"/>
</dbReference>
<dbReference type="FunFam" id="1.25.40.180:FF:000034">
    <property type="entry name" value="Eukaryotic translation initiation factor 4G"/>
    <property type="match status" value="1"/>
</dbReference>
<evidence type="ECO:0000256" key="2">
    <source>
        <dbReference type="ARBA" id="ARBA00022540"/>
    </source>
</evidence>
<gene>
    <name evidence="8" type="ORF">NE237_026174</name>
</gene>
<feature type="compositionally biased region" description="Polar residues" evidence="6">
    <location>
        <begin position="910"/>
        <end position="938"/>
    </location>
</feature>
<keyword evidence="3" id="KW-0810">Translation regulation</keyword>
<feature type="compositionally biased region" description="Basic and acidic residues" evidence="6">
    <location>
        <begin position="1516"/>
        <end position="1533"/>
    </location>
</feature>
<proteinExistence type="inferred from homology"/>
<keyword evidence="2" id="KW-0396">Initiation factor</keyword>
<dbReference type="GO" id="GO:0003729">
    <property type="term" value="F:mRNA binding"/>
    <property type="evidence" value="ECO:0007669"/>
    <property type="project" value="TreeGrafter"/>
</dbReference>
<dbReference type="Pfam" id="PF02854">
    <property type="entry name" value="MIF4G"/>
    <property type="match status" value="1"/>
</dbReference>
<feature type="compositionally biased region" description="Polar residues" evidence="6">
    <location>
        <begin position="1723"/>
        <end position="1741"/>
    </location>
</feature>
<feature type="compositionally biased region" description="Polar residues" evidence="6">
    <location>
        <begin position="1011"/>
        <end position="1024"/>
    </location>
</feature>
<keyword evidence="4" id="KW-0648">Protein biosynthesis</keyword>
<sequence>MSLNQSRSEKSEAQSRKPGRSGSSGQQRSFSGGGGRGGGGTAPPPSYSSTRLSSSLSGSRSSKKSGNNAQGGQPRVSTASANWESNASAKSSVQNGAHTQPSLHGVSDAPAAGVLSKPIDSATSRSTKPVPKAPASQSSSAAEDSAAPATPAKGDASKTFPLQFGSFSPSLVNGMQIPARTSSAPPNLDEQKRDQVRHDSLKAVPTLPIPAAPKQQPSRKDVVAVNQTTSGHSHPPSQAKRDVLAQVPARPATPATQNLSVHSIPGMPMPFQQPQVSVQFGAPNAQVQSQAPTSLQMPMQLPVGNATQVQQQVFVPSLQSHSLQPQGMMHQGQSLTFTPQMGHQLSPQLQNLGIGIAPPFVQQQGGKFVGSRKPVKITHPDTHEELSFDRRAESYLDGGSSGSRSHPNVPPQSQPIPSFTPSHQINYYSPIQAGSYNPPSIYFQGQTSLRTPGTPAARFNYPGSQGPVSLMNLSSLNNLSTKVGPSVHGATDMSLLEHANDAHPVVSSAPPTSVPVKSSSGSIVEKVGSSLASITSPVVSEGESSKLVRPSGEVSSHIAQDFALVGGPSVQPSGSVSLSATTKHFADASVQRPATPCTSSVLAIPPEELVSTTLNTEGQRRESVRRSDSIKDHQKKPSKKEQRYSQLQNQADASEIASCVKSSSLKIPTEVAKHPDMMQSPPSEVVGSPTSILSLPSRSLQHSSSSKDEISETVECKATAPSETSGSSSEEPTSVVNTGSMDFPEVLTDSVRIGEVSTCEPSSTSAGKTVSDKLDTAHNVTQGGNAVWEPWRTELSEGPQQGINYVEMPAGSTFSGYAEGSKQFQDEDFKEKETTAGKESGSVKSEQELNEELGSISEINGTSDNLVKFSTTSSDSVAAETISPGIFSPMVSHEDNASSMDASTGRGESIDNQEPTITESGPSHQEEATGSTPVSSEVNWKVEGRSTENTNRALVSTSSSAPKDKNSEPNRTKISARVKKKRKEILKNADAAGATSDLYNAYKGPEEKQETSVCQESIDSSSSADVKHVPVVNTEKNVLVKEEDGQNKAEPDDWEDAADVSTPKLKTSDNGKRGRGVLVNPNEDGNEAIGKKKYSRDFLLTFSEQCTDLPAGFEIGSDIADALMSGPVSICHIVDRDSFPSAGRIIDRPGGGSRVDRRGSGLADDDKWSKSLGPFPSGRDPRLEIAHGGAVGGFRPGQGGVHGVLRNPRGPPSPQFVGGILCGPMQSIAPQGGLQRNNSDSGRWQRAASTQKGLIPSPQTPLQMMHKAEKKYVVGTISDEEVRKQRQLKAILNKLTPQNFDRLFEQVKEVNIDNAVTLSGVISQIFDKALMEPTFCEMYARFCFQLAGALPDFNEDNEKITFKRLLLNKCQEEFERGEREQAEANRNEEEGEVKMSEGEREEKKIQARRRMLGNIRLIGELYKKKMLTERIMHECIKKLLGYDLQYQNHDEEDVEALCKLMSTIGKMIDHPKAKEHMDAYFEMMLKLSNNMELSSRVRFMLRDAIDLRKNKWQQRRKIEGPKKIEEVHRDAAQERQAQSSRLSRGSGINSSARRGQPMDSGMRGSTVLSSPNTHMGGFRGMPPPVRGFGGQDVRFEERRPYERTLSVPLPQRPLDDDSITLGPQGGLARGMSIRGQPLVSTLPVADISPSTGDSRRMTAGPNGYNSVSEWSSYSSRVDFMPRYATERLMGPPAYDQSHSQEQNSYFGNRDLRNVDRSFDRSMANSPATHMQGSSVAQNASSEKVWPEERLREKSILAIREYYSAKDEKEVALCIKDLNSPSFHASMISIWVTDSFERKDMDRDSLASLLVNLTKSVDSSLNQMQLLKGFESVLATLEDAVTDAPKAAEFLGHILAKVIVENVVSLKEIGHVIHDGGEEPGRLLQIGLASEVLCSILERIRLDKGDDFLNEIRTSSNLRLDDFRPPDAVRSRRLDAFI</sequence>
<evidence type="ECO:0000256" key="6">
    <source>
        <dbReference type="SAM" id="MobiDB-lite"/>
    </source>
</evidence>
<dbReference type="SMART" id="SM00544">
    <property type="entry name" value="MA3"/>
    <property type="match status" value="1"/>
</dbReference>
<feature type="region of interest" description="Disordered" evidence="6">
    <location>
        <begin position="1723"/>
        <end position="1743"/>
    </location>
</feature>
<feature type="compositionally biased region" description="Basic and acidic residues" evidence="6">
    <location>
        <begin position="618"/>
        <end position="632"/>
    </location>
</feature>
<evidence type="ECO:0000313" key="8">
    <source>
        <dbReference type="EMBL" id="KAJ4959063.1"/>
    </source>
</evidence>
<feature type="domain" description="MI" evidence="7">
    <location>
        <begin position="1749"/>
        <end position="1873"/>
    </location>
</feature>
<evidence type="ECO:0000313" key="9">
    <source>
        <dbReference type="Proteomes" id="UP001141806"/>
    </source>
</evidence>
<evidence type="ECO:0000256" key="4">
    <source>
        <dbReference type="ARBA" id="ARBA00022917"/>
    </source>
</evidence>
<evidence type="ECO:0000256" key="1">
    <source>
        <dbReference type="ARBA" id="ARBA00005775"/>
    </source>
</evidence>
<feature type="compositionally biased region" description="Basic and acidic residues" evidence="6">
    <location>
        <begin position="1154"/>
        <end position="1169"/>
    </location>
</feature>
<feature type="region of interest" description="Disordered" evidence="6">
    <location>
        <begin position="1042"/>
        <end position="1084"/>
    </location>
</feature>
<dbReference type="SMART" id="SM00543">
    <property type="entry name" value="MIF4G"/>
    <property type="match status" value="1"/>
</dbReference>
<dbReference type="InterPro" id="IPR003891">
    <property type="entry name" value="Initiation_fac_eIF4g_MI"/>
</dbReference>
<feature type="region of interest" description="Disordered" evidence="6">
    <location>
        <begin position="611"/>
        <end position="650"/>
    </location>
</feature>
<feature type="compositionally biased region" description="Polar residues" evidence="6">
    <location>
        <begin position="759"/>
        <end position="768"/>
    </location>
</feature>
<comment type="similarity">
    <text evidence="1">Belongs to the eukaryotic initiation factor 4G family.</text>
</comment>
<feature type="compositionally biased region" description="Polar residues" evidence="6">
    <location>
        <begin position="857"/>
        <end position="876"/>
    </location>
</feature>
<evidence type="ECO:0000256" key="3">
    <source>
        <dbReference type="ARBA" id="ARBA00022845"/>
    </source>
</evidence>
<feature type="compositionally biased region" description="Polar residues" evidence="6">
    <location>
        <begin position="165"/>
        <end position="185"/>
    </location>
</feature>
<dbReference type="Proteomes" id="UP001141806">
    <property type="component" value="Unassembled WGS sequence"/>
</dbReference>
<evidence type="ECO:0000256" key="5">
    <source>
        <dbReference type="ARBA" id="ARBA00067320"/>
    </source>
</evidence>
<feature type="compositionally biased region" description="Polar residues" evidence="6">
    <location>
        <begin position="67"/>
        <end position="102"/>
    </location>
</feature>
<accession>A0A9Q0H683</accession>
<feature type="compositionally biased region" description="Low complexity" evidence="6">
    <location>
        <begin position="693"/>
        <end position="704"/>
    </location>
</feature>
<feature type="region of interest" description="Disordered" evidence="6">
    <location>
        <begin position="806"/>
        <end position="979"/>
    </location>
</feature>
<feature type="compositionally biased region" description="Polar residues" evidence="6">
    <location>
        <begin position="225"/>
        <end position="236"/>
    </location>
</feature>